<dbReference type="SMART" id="SM00228">
    <property type="entry name" value="PDZ"/>
    <property type="match status" value="2"/>
</dbReference>
<evidence type="ECO:0000256" key="3">
    <source>
        <dbReference type="ARBA" id="ARBA00004418"/>
    </source>
</evidence>
<comment type="catalytic activity">
    <reaction evidence="1">
        <text>Acts on substrates that are at least partially unfolded. The cleavage site P1 residue is normally between a pair of hydrophobic residues, such as Val-|-Val.</text>
        <dbReference type="EC" id="3.4.21.107"/>
    </reaction>
</comment>
<evidence type="ECO:0000256" key="6">
    <source>
        <dbReference type="ARBA" id="ARBA00013958"/>
    </source>
</evidence>
<feature type="binding site" evidence="16">
    <location>
        <position position="100"/>
    </location>
    <ligand>
        <name>substrate</name>
    </ligand>
</feature>
<dbReference type="InterPro" id="IPR036034">
    <property type="entry name" value="PDZ_sf"/>
</dbReference>
<comment type="caution">
    <text evidence="19">The sequence shown here is derived from an EMBL/GenBank/DDBJ whole genome shotgun (WGS) entry which is preliminary data.</text>
</comment>
<keyword evidence="8 17" id="KW-0732">Signal</keyword>
<dbReference type="Pfam" id="PF13365">
    <property type="entry name" value="Trypsin_2"/>
    <property type="match status" value="1"/>
</dbReference>
<keyword evidence="13" id="KW-0346">Stress response</keyword>
<feature type="signal peptide" evidence="17">
    <location>
        <begin position="1"/>
        <end position="24"/>
    </location>
</feature>
<evidence type="ECO:0000256" key="1">
    <source>
        <dbReference type="ARBA" id="ARBA00001772"/>
    </source>
</evidence>
<keyword evidence="9" id="KW-0677">Repeat</keyword>
<comment type="similarity">
    <text evidence="4">Belongs to the peptidase S1C family.</text>
</comment>
<evidence type="ECO:0000256" key="2">
    <source>
        <dbReference type="ARBA" id="ARBA00002610"/>
    </source>
</evidence>
<dbReference type="SUPFAM" id="SSF50494">
    <property type="entry name" value="Trypsin-like serine proteases"/>
    <property type="match status" value="1"/>
</dbReference>
<dbReference type="PANTHER" id="PTHR22939">
    <property type="entry name" value="SERINE PROTEASE FAMILY S1C HTRA-RELATED"/>
    <property type="match status" value="1"/>
</dbReference>
<dbReference type="InterPro" id="IPR001478">
    <property type="entry name" value="PDZ"/>
</dbReference>
<evidence type="ECO:0000256" key="9">
    <source>
        <dbReference type="ARBA" id="ARBA00022737"/>
    </source>
</evidence>
<dbReference type="PANTHER" id="PTHR22939:SF130">
    <property type="entry name" value="PERIPLASMIC SERINE ENDOPROTEASE DEGP-LIKE-RELATED"/>
    <property type="match status" value="1"/>
</dbReference>
<evidence type="ECO:0000256" key="16">
    <source>
        <dbReference type="PIRSR" id="PIRSR611782-2"/>
    </source>
</evidence>
<evidence type="ECO:0000259" key="18">
    <source>
        <dbReference type="PROSITE" id="PS50106"/>
    </source>
</evidence>
<dbReference type="SUPFAM" id="SSF50156">
    <property type="entry name" value="PDZ domain-like"/>
    <property type="match status" value="2"/>
</dbReference>
<evidence type="ECO:0000256" key="10">
    <source>
        <dbReference type="ARBA" id="ARBA00022764"/>
    </source>
</evidence>
<dbReference type="FunFam" id="2.40.10.120:FF:000007">
    <property type="entry name" value="Periplasmic serine endoprotease DegP-like"/>
    <property type="match status" value="1"/>
</dbReference>
<dbReference type="PRINTS" id="PR00834">
    <property type="entry name" value="PROTEASES2C"/>
</dbReference>
<dbReference type="CDD" id="cd10839">
    <property type="entry name" value="cpPDZ1_DegP-like"/>
    <property type="match status" value="1"/>
</dbReference>
<dbReference type="GO" id="GO:0042597">
    <property type="term" value="C:periplasmic space"/>
    <property type="evidence" value="ECO:0007669"/>
    <property type="project" value="UniProtKB-SubCell"/>
</dbReference>
<dbReference type="AlphaFoldDB" id="A0A973AA03"/>
<reference evidence="19" key="1">
    <citation type="submission" date="2020-05" db="EMBL/GenBank/DDBJ databases">
        <title>Sulfur intermediates as new biogeochemical hubs in an aquatic model microbial ecosystem.</title>
        <authorList>
            <person name="Vigneron A."/>
        </authorList>
    </citation>
    <scope>NUCLEOTIDE SEQUENCE</scope>
    <source>
        <strain evidence="19">Bin.250</strain>
    </source>
</reference>
<evidence type="ECO:0000313" key="20">
    <source>
        <dbReference type="Proteomes" id="UP000754644"/>
    </source>
</evidence>
<dbReference type="GO" id="GO:0006508">
    <property type="term" value="P:proteolysis"/>
    <property type="evidence" value="ECO:0007669"/>
    <property type="project" value="UniProtKB-KW"/>
</dbReference>
<evidence type="ECO:0000256" key="8">
    <source>
        <dbReference type="ARBA" id="ARBA00022729"/>
    </source>
</evidence>
<proteinExistence type="inferred from homology"/>
<dbReference type="Proteomes" id="UP000754644">
    <property type="component" value="Unassembled WGS sequence"/>
</dbReference>
<sequence length="461" mass="49294">MTKRAPGSALLLLLAMLLPLASMAALPEFTQLVKQAAPAVVNITATRKAESRQFENYNEDEVPELFRRFFGNMPRQNAPRPSAGSGFIISEDGYILTNNHVVENASEILVALSDRRERMATLVGSDKLSDLALLKIDAQDLPMVKLGSSEQLEVGEWVVAIGSPFGFEYSVTAGIVSAKGRSLPMEAEGNYVPFIQTDVAINPGNSGGPLFNLKGEVVGINSQIFTRSGGFMGLSFAIPIDVAMEVVAQLKDKGAVARGWLGVLIQRVDRDLAESFGMDRAAGALVTQVFANSPASKGGLREGDIIVSFDGKPIDLSSDLPHVVGRTQAESKVDVVVVRDSKRQTLKIKVGLLDVADIQAPGGSSVIDNSNLLGLDVRDLTAEEQAALGLDKGLLVVRVADGPGRAAGISRGDVITTLNSEWVGSAKSFGEMVEKLPREVAIPVRIVRNQRPEFLVIKVPR</sequence>
<evidence type="ECO:0000256" key="12">
    <source>
        <dbReference type="ARBA" id="ARBA00022825"/>
    </source>
</evidence>
<protein>
    <recommendedName>
        <fullName evidence="6">Probable periplasmic serine endoprotease DegP-like</fullName>
        <ecNumber evidence="5">3.4.21.107</ecNumber>
    </recommendedName>
    <alternativeName>
        <fullName evidence="14">Protease Do</fullName>
    </alternativeName>
</protein>
<evidence type="ECO:0000256" key="17">
    <source>
        <dbReference type="SAM" id="SignalP"/>
    </source>
</evidence>
<evidence type="ECO:0000256" key="14">
    <source>
        <dbReference type="ARBA" id="ARBA00032850"/>
    </source>
</evidence>
<feature type="chain" id="PRO_5039417300" description="Probable periplasmic serine endoprotease DegP-like" evidence="17">
    <location>
        <begin position="25"/>
        <end position="461"/>
    </location>
</feature>
<dbReference type="Gene3D" id="2.40.10.120">
    <property type="match status" value="1"/>
</dbReference>
<organism evidence="19 20">
    <name type="scientific">SAR86 cluster bacterium</name>
    <dbReference type="NCBI Taxonomy" id="2030880"/>
    <lineage>
        <taxon>Bacteria</taxon>
        <taxon>Pseudomonadati</taxon>
        <taxon>Pseudomonadota</taxon>
        <taxon>Gammaproteobacteria</taxon>
        <taxon>SAR86 cluster</taxon>
    </lineage>
</organism>
<feature type="active site" description="Charge relay system" evidence="15">
    <location>
        <position position="206"/>
    </location>
</feature>
<evidence type="ECO:0000256" key="13">
    <source>
        <dbReference type="ARBA" id="ARBA00023016"/>
    </source>
</evidence>
<keyword evidence="12" id="KW-0720">Serine protease</keyword>
<keyword evidence="11" id="KW-0378">Hydrolase</keyword>
<feature type="binding site" evidence="16">
    <location>
        <position position="130"/>
    </location>
    <ligand>
        <name>substrate</name>
    </ligand>
</feature>
<evidence type="ECO:0000256" key="15">
    <source>
        <dbReference type="PIRSR" id="PIRSR611782-1"/>
    </source>
</evidence>
<dbReference type="EC" id="3.4.21.107" evidence="5"/>
<dbReference type="EMBL" id="JABMOJ010000497">
    <property type="protein sequence ID" value="NQV66313.1"/>
    <property type="molecule type" value="Genomic_DNA"/>
</dbReference>
<feature type="active site" description="Charge relay system" evidence="15">
    <location>
        <position position="100"/>
    </location>
</feature>
<evidence type="ECO:0000256" key="11">
    <source>
        <dbReference type="ARBA" id="ARBA00022801"/>
    </source>
</evidence>
<dbReference type="Gene3D" id="2.30.42.10">
    <property type="match status" value="2"/>
</dbReference>
<gene>
    <name evidence="19" type="ORF">HQ497_13210</name>
</gene>
<keyword evidence="7" id="KW-0645">Protease</keyword>
<feature type="domain" description="PDZ" evidence="18">
    <location>
        <begin position="262"/>
        <end position="341"/>
    </location>
</feature>
<dbReference type="InterPro" id="IPR009003">
    <property type="entry name" value="Peptidase_S1_PA"/>
</dbReference>
<evidence type="ECO:0000313" key="19">
    <source>
        <dbReference type="EMBL" id="NQV66313.1"/>
    </source>
</evidence>
<keyword evidence="10" id="KW-0574">Periplasm</keyword>
<dbReference type="InterPro" id="IPR011782">
    <property type="entry name" value="Pept_S1C_Do"/>
</dbReference>
<evidence type="ECO:0000256" key="7">
    <source>
        <dbReference type="ARBA" id="ARBA00022670"/>
    </source>
</evidence>
<accession>A0A973AA03</accession>
<comment type="subcellular location">
    <subcellularLocation>
        <location evidence="3">Periplasm</location>
    </subcellularLocation>
</comment>
<evidence type="ECO:0000256" key="4">
    <source>
        <dbReference type="ARBA" id="ARBA00010541"/>
    </source>
</evidence>
<feature type="binding site" evidence="16">
    <location>
        <begin position="204"/>
        <end position="206"/>
    </location>
    <ligand>
        <name>substrate</name>
    </ligand>
</feature>
<comment type="function">
    <text evidence="2">Might be efficient in the degradation of transiently denatured and unfolded proteins which accumulate in the periplasm following stress conditions.</text>
</comment>
<feature type="active site" description="Charge relay system" evidence="15">
    <location>
        <position position="130"/>
    </location>
</feature>
<dbReference type="InterPro" id="IPR001940">
    <property type="entry name" value="Peptidase_S1C"/>
</dbReference>
<dbReference type="PROSITE" id="PS50106">
    <property type="entry name" value="PDZ"/>
    <property type="match status" value="1"/>
</dbReference>
<dbReference type="NCBIfam" id="TIGR02037">
    <property type="entry name" value="degP_htrA_DO"/>
    <property type="match status" value="1"/>
</dbReference>
<name>A0A973AA03_9GAMM</name>
<evidence type="ECO:0000256" key="5">
    <source>
        <dbReference type="ARBA" id="ARBA00013035"/>
    </source>
</evidence>
<dbReference type="GO" id="GO:0004252">
    <property type="term" value="F:serine-type endopeptidase activity"/>
    <property type="evidence" value="ECO:0007669"/>
    <property type="project" value="InterPro"/>
</dbReference>
<dbReference type="Pfam" id="PF13180">
    <property type="entry name" value="PDZ_2"/>
    <property type="match status" value="1"/>
</dbReference>